<keyword evidence="5 7" id="KW-0472">Membrane</keyword>
<feature type="transmembrane region" description="Helical" evidence="7">
    <location>
        <begin position="158"/>
        <end position="180"/>
    </location>
</feature>
<feature type="transmembrane region" description="Helical" evidence="7">
    <location>
        <begin position="110"/>
        <end position="126"/>
    </location>
</feature>
<feature type="transmembrane region" description="Helical" evidence="7">
    <location>
        <begin position="519"/>
        <end position="536"/>
    </location>
</feature>
<evidence type="ECO:0000256" key="1">
    <source>
        <dbReference type="ARBA" id="ARBA00004651"/>
    </source>
</evidence>
<evidence type="ECO:0000313" key="10">
    <source>
        <dbReference type="Proteomes" id="UP001165074"/>
    </source>
</evidence>
<feature type="transmembrane region" description="Helical" evidence="7">
    <location>
        <begin position="443"/>
        <end position="459"/>
    </location>
</feature>
<evidence type="ECO:0000256" key="4">
    <source>
        <dbReference type="ARBA" id="ARBA00022989"/>
    </source>
</evidence>
<feature type="transmembrane region" description="Helical" evidence="7">
    <location>
        <begin position="489"/>
        <end position="507"/>
    </location>
</feature>
<sequence>MTSGWTGRAGQRARTTVDRMVAADPGLTRWHLAWRATLAVACVAVAEHWMGPAVGLPTLVAMLLGGMIAMNGAFLLAGRPRLDAVLTALGMPFVAFAGVLLAVLVDGHLLASRLGFVALTVVAVYVRRFGIRGLNYGLLGWFAYMFGTFSRVRPDQLLPLSLVFLSAVAILVVLMAGIAYQRPRTKLGAALRAFDLRIAAVARACADLLTEPSAKNARELHARRFYVLEAALIAEGHLASPAAAEADHAYRLRTGLLATELAVEELATATIALADSGGLPEPVLSASTATLRALAVRDLDRAREHARELDGRGLSQSDGLPLASLTDAADRLCDALRPRTGPRHATDDDSPTPAFEPGVQLIAGNLPGSAGTAADALEAGPRWLRLSLNGRQCVQAGLASLLTLLCALPVSPVRFYWAMLACLIVLTGTATSGETLVKGAHRVLGTALGAVAAIVAVHLTRGHDTLVVTVMAVCVFLAVYFFRVAYGILAFSITTLMGLLYNALGEFTDTLILTRLEETAVGAGVAALIAVLILPVHNRNTTAAARDAFVRDLVDLVKEVRDKTAGRGCGTDLLMSARRLDARMHQLALATHPWGGAALAGIDTAPVARRLASYSAITVRAKALATAAAMEPKPVPDLDLVAPLTMPLRRLTGDYTLRIDTPYAPLRRPPAPLPRCGRARTLRVLADDLAGALDGLRAGGDMTTWIPSSQNVVAGGGSQPSVVPRPR</sequence>
<proteinExistence type="inferred from homology"/>
<keyword evidence="4 7" id="KW-1133">Transmembrane helix</keyword>
<dbReference type="EMBL" id="BSTK01000001">
    <property type="protein sequence ID" value="GLY82271.1"/>
    <property type="molecule type" value="Genomic_DNA"/>
</dbReference>
<accession>A0A9W6RTH2</accession>
<name>A0A9W6RTH2_9ACTN</name>
<dbReference type="AlphaFoldDB" id="A0A9W6RTH2"/>
<evidence type="ECO:0000256" key="5">
    <source>
        <dbReference type="ARBA" id="ARBA00023136"/>
    </source>
</evidence>
<evidence type="ECO:0000256" key="2">
    <source>
        <dbReference type="ARBA" id="ARBA00022475"/>
    </source>
</evidence>
<feature type="transmembrane region" description="Helical" evidence="7">
    <location>
        <begin position="393"/>
        <end position="410"/>
    </location>
</feature>
<dbReference type="RefSeq" id="WP_285565903.1">
    <property type="nucleotide sequence ID" value="NZ_BSTK01000001.1"/>
</dbReference>
<dbReference type="InterPro" id="IPR049453">
    <property type="entry name" value="Memb_transporter_dom"/>
</dbReference>
<comment type="subcellular location">
    <subcellularLocation>
        <location evidence="1">Cell membrane</location>
        <topology evidence="1">Multi-pass membrane protein</topology>
    </subcellularLocation>
</comment>
<dbReference type="PANTHER" id="PTHR30509">
    <property type="entry name" value="P-HYDROXYBENZOIC ACID EFFLUX PUMP SUBUNIT-RELATED"/>
    <property type="match status" value="1"/>
</dbReference>
<dbReference type="Pfam" id="PF13515">
    <property type="entry name" value="FUSC_2"/>
    <property type="match status" value="1"/>
</dbReference>
<reference evidence="9" key="1">
    <citation type="submission" date="2023-03" db="EMBL/GenBank/DDBJ databases">
        <title>Actinoallomurus iriomotensis NBRC 103684.</title>
        <authorList>
            <person name="Ichikawa N."/>
            <person name="Sato H."/>
            <person name="Tonouchi N."/>
        </authorList>
    </citation>
    <scope>NUCLEOTIDE SEQUENCE</scope>
    <source>
        <strain evidence="9">NBRC 103684</strain>
    </source>
</reference>
<feature type="transmembrane region" description="Helical" evidence="7">
    <location>
        <begin position="56"/>
        <end position="77"/>
    </location>
</feature>
<keyword evidence="10" id="KW-1185">Reference proteome</keyword>
<feature type="transmembrane region" description="Helical" evidence="7">
    <location>
        <begin position="416"/>
        <end position="436"/>
    </location>
</feature>
<evidence type="ECO:0000313" key="9">
    <source>
        <dbReference type="EMBL" id="GLY82271.1"/>
    </source>
</evidence>
<gene>
    <name evidence="9" type="ORF">Airi02_002030</name>
</gene>
<dbReference type="PANTHER" id="PTHR30509:SF9">
    <property type="entry name" value="MULTIDRUG RESISTANCE PROTEIN MDTO"/>
    <property type="match status" value="1"/>
</dbReference>
<feature type="transmembrane region" description="Helical" evidence="7">
    <location>
        <begin position="465"/>
        <end position="482"/>
    </location>
</feature>
<protein>
    <recommendedName>
        <fullName evidence="8">Integral membrane bound transporter domain-containing protein</fullName>
    </recommendedName>
</protein>
<comment type="caution">
    <text evidence="9">The sequence shown here is derived from an EMBL/GenBank/DDBJ whole genome shotgun (WGS) entry which is preliminary data.</text>
</comment>
<organism evidence="9 10">
    <name type="scientific">Actinoallomurus iriomotensis</name>
    <dbReference type="NCBI Taxonomy" id="478107"/>
    <lineage>
        <taxon>Bacteria</taxon>
        <taxon>Bacillati</taxon>
        <taxon>Actinomycetota</taxon>
        <taxon>Actinomycetes</taxon>
        <taxon>Streptosporangiales</taxon>
        <taxon>Thermomonosporaceae</taxon>
        <taxon>Actinoallomurus</taxon>
    </lineage>
</organism>
<evidence type="ECO:0000256" key="3">
    <source>
        <dbReference type="ARBA" id="ARBA00022692"/>
    </source>
</evidence>
<keyword evidence="2" id="KW-1003">Cell membrane</keyword>
<evidence type="ECO:0000256" key="6">
    <source>
        <dbReference type="ARBA" id="ARBA00043993"/>
    </source>
</evidence>
<dbReference type="GO" id="GO:0005886">
    <property type="term" value="C:plasma membrane"/>
    <property type="evidence" value="ECO:0007669"/>
    <property type="project" value="UniProtKB-SubCell"/>
</dbReference>
<comment type="similarity">
    <text evidence="6">Belongs to the YccS/YhfK family.</text>
</comment>
<dbReference type="Proteomes" id="UP001165074">
    <property type="component" value="Unassembled WGS sequence"/>
</dbReference>
<feature type="transmembrane region" description="Helical" evidence="7">
    <location>
        <begin position="133"/>
        <end position="152"/>
    </location>
</feature>
<keyword evidence="3 7" id="KW-0812">Transmembrane</keyword>
<evidence type="ECO:0000259" key="8">
    <source>
        <dbReference type="Pfam" id="PF13515"/>
    </source>
</evidence>
<evidence type="ECO:0000256" key="7">
    <source>
        <dbReference type="SAM" id="Phobius"/>
    </source>
</evidence>
<feature type="transmembrane region" description="Helical" evidence="7">
    <location>
        <begin position="84"/>
        <end position="104"/>
    </location>
</feature>
<feature type="domain" description="Integral membrane bound transporter" evidence="8">
    <location>
        <begin position="413"/>
        <end position="529"/>
    </location>
</feature>